<dbReference type="InterPro" id="IPR003764">
    <property type="entry name" value="GlcNAc_6-P_deAcase"/>
</dbReference>
<evidence type="ECO:0000256" key="2">
    <source>
        <dbReference type="ARBA" id="ARBA00022723"/>
    </source>
</evidence>
<evidence type="ECO:0000313" key="7">
    <source>
        <dbReference type="Proteomes" id="UP000051581"/>
    </source>
</evidence>
<dbReference type="Proteomes" id="UP000051581">
    <property type="component" value="Unassembled WGS sequence"/>
</dbReference>
<dbReference type="PANTHER" id="PTHR11113:SF14">
    <property type="entry name" value="N-ACETYLGLUCOSAMINE-6-PHOSPHATE DEACETYLASE"/>
    <property type="match status" value="1"/>
</dbReference>
<evidence type="ECO:0000256" key="3">
    <source>
        <dbReference type="ARBA" id="ARBA00022801"/>
    </source>
</evidence>
<keyword evidence="7" id="KW-1185">Reference proteome</keyword>
<dbReference type="GO" id="GO:0046872">
    <property type="term" value="F:metal ion binding"/>
    <property type="evidence" value="ECO:0007669"/>
    <property type="project" value="UniProtKB-KW"/>
</dbReference>
<dbReference type="SUPFAM" id="SSF51338">
    <property type="entry name" value="Composite domain of metallo-dependent hydrolases"/>
    <property type="match status" value="1"/>
</dbReference>
<dbReference type="PATRIC" id="fig|1423808.3.peg.357"/>
<accession>A0A0R1LA36</accession>
<evidence type="ECO:0000259" key="5">
    <source>
        <dbReference type="Pfam" id="PF01979"/>
    </source>
</evidence>
<dbReference type="Gene3D" id="3.20.20.140">
    <property type="entry name" value="Metal-dependent hydrolases"/>
    <property type="match status" value="1"/>
</dbReference>
<feature type="domain" description="Amidohydrolase-related" evidence="5">
    <location>
        <begin position="6"/>
        <end position="294"/>
    </location>
</feature>
<dbReference type="NCBIfam" id="TIGR00221">
    <property type="entry name" value="nagA"/>
    <property type="match status" value="1"/>
</dbReference>
<keyword evidence="3" id="KW-0378">Hydrolase</keyword>
<name>A0A0R1LA36_9LACO</name>
<dbReference type="AlphaFoldDB" id="A0A0R1LA36"/>
<evidence type="ECO:0000256" key="4">
    <source>
        <dbReference type="ARBA" id="ARBA00023277"/>
    </source>
</evidence>
<gene>
    <name evidence="6" type="ORF">FD17_GL000357</name>
</gene>
<dbReference type="Gene3D" id="2.30.40.10">
    <property type="entry name" value="Urease, subunit C, domain 1"/>
    <property type="match status" value="1"/>
</dbReference>
<keyword evidence="2" id="KW-0479">Metal-binding</keyword>
<organism evidence="6 7">
    <name type="scientific">Lentilactobacillus sunkii DSM 19904</name>
    <dbReference type="NCBI Taxonomy" id="1423808"/>
    <lineage>
        <taxon>Bacteria</taxon>
        <taxon>Bacillati</taxon>
        <taxon>Bacillota</taxon>
        <taxon>Bacilli</taxon>
        <taxon>Lactobacillales</taxon>
        <taxon>Lactobacillaceae</taxon>
        <taxon>Lentilactobacillus</taxon>
    </lineage>
</organism>
<proteinExistence type="inferred from homology"/>
<dbReference type="GO" id="GO:0006046">
    <property type="term" value="P:N-acetylglucosamine catabolic process"/>
    <property type="evidence" value="ECO:0007669"/>
    <property type="project" value="TreeGrafter"/>
</dbReference>
<dbReference type="InterPro" id="IPR032466">
    <property type="entry name" value="Metal_Hydrolase"/>
</dbReference>
<dbReference type="GO" id="GO:0008448">
    <property type="term" value="F:N-acetylglucosamine-6-phosphate deacetylase activity"/>
    <property type="evidence" value="ECO:0007669"/>
    <property type="project" value="InterPro"/>
</dbReference>
<dbReference type="Pfam" id="PF01979">
    <property type="entry name" value="Amidohydro_1"/>
    <property type="match status" value="1"/>
</dbReference>
<dbReference type="PANTHER" id="PTHR11113">
    <property type="entry name" value="N-ACETYLGLUCOSAMINE-6-PHOSPHATE DEACETYLASE"/>
    <property type="match status" value="1"/>
</dbReference>
<sequence length="308" mass="34055">MSPDEHAISESVDQMAQEGITSVFLTTMTQRPNLISKSMDTIKMAAENNPRILGIHLEGPFISSKYPGAQPIDYIQEMDIKKLATWYKLSGGMIKILTYAPEVGWSPHFDDYCQVHQIKTAVGHSDATYQLLKNIDIQHVTHLFNAQKGFHHREVGVVGYAMLSKIAKVELICDGIHVSPEAIQIAYQAIGPDRLELITDSMEAKGRPDGMYYLGGQPVDVHAGRAMTADGHLAGSVLKFVDAFKNIMAFTNCSIAEAVKMTSTNQAAEFHLNGKGFLENGYDADLNLFDKHLDLMATYSYGKLLNKD</sequence>
<dbReference type="EMBL" id="AZEA01000001">
    <property type="protein sequence ID" value="KRK90116.1"/>
    <property type="molecule type" value="Genomic_DNA"/>
</dbReference>
<comment type="caution">
    <text evidence="6">The sequence shown here is derived from an EMBL/GenBank/DDBJ whole genome shotgun (WGS) entry which is preliminary data.</text>
</comment>
<keyword evidence="4" id="KW-0119">Carbohydrate metabolism</keyword>
<comment type="similarity">
    <text evidence="1">Belongs to the metallo-dependent hydrolases superfamily. NagA family.</text>
</comment>
<dbReference type="SUPFAM" id="SSF51556">
    <property type="entry name" value="Metallo-dependent hydrolases"/>
    <property type="match status" value="1"/>
</dbReference>
<dbReference type="InterPro" id="IPR011059">
    <property type="entry name" value="Metal-dep_hydrolase_composite"/>
</dbReference>
<evidence type="ECO:0000313" key="6">
    <source>
        <dbReference type="EMBL" id="KRK90116.1"/>
    </source>
</evidence>
<dbReference type="InterPro" id="IPR006680">
    <property type="entry name" value="Amidohydro-rel"/>
</dbReference>
<protein>
    <submittedName>
        <fullName evidence="6">N-acetylglucosamine-6-phosphate deacetylase</fullName>
    </submittedName>
</protein>
<evidence type="ECO:0000256" key="1">
    <source>
        <dbReference type="ARBA" id="ARBA00010716"/>
    </source>
</evidence>
<reference evidence="6 7" key="1">
    <citation type="journal article" date="2015" name="Genome Announc.">
        <title>Expanding the biotechnology potential of lactobacilli through comparative genomics of 213 strains and associated genera.</title>
        <authorList>
            <person name="Sun Z."/>
            <person name="Harris H.M."/>
            <person name="McCann A."/>
            <person name="Guo C."/>
            <person name="Argimon S."/>
            <person name="Zhang W."/>
            <person name="Yang X."/>
            <person name="Jeffery I.B."/>
            <person name="Cooney J.C."/>
            <person name="Kagawa T.F."/>
            <person name="Liu W."/>
            <person name="Song Y."/>
            <person name="Salvetti E."/>
            <person name="Wrobel A."/>
            <person name="Rasinkangas P."/>
            <person name="Parkhill J."/>
            <person name="Rea M.C."/>
            <person name="O'Sullivan O."/>
            <person name="Ritari J."/>
            <person name="Douillard F.P."/>
            <person name="Paul Ross R."/>
            <person name="Yang R."/>
            <person name="Briner A.E."/>
            <person name="Felis G.E."/>
            <person name="de Vos W.M."/>
            <person name="Barrangou R."/>
            <person name="Klaenhammer T.R."/>
            <person name="Caufield P.W."/>
            <person name="Cui Y."/>
            <person name="Zhang H."/>
            <person name="O'Toole P.W."/>
        </authorList>
    </citation>
    <scope>NUCLEOTIDE SEQUENCE [LARGE SCALE GENOMIC DNA]</scope>
    <source>
        <strain evidence="6 7">DSM 19904</strain>
    </source>
</reference>